<keyword evidence="8" id="KW-1133">Transmembrane helix</keyword>
<keyword evidence="15" id="KW-1185">Reference proteome</keyword>
<evidence type="ECO:0000256" key="7">
    <source>
        <dbReference type="ARBA" id="ARBA00022968"/>
    </source>
</evidence>
<evidence type="ECO:0000313" key="15">
    <source>
        <dbReference type="Proteomes" id="UP000887574"/>
    </source>
</evidence>
<dbReference type="InterPro" id="IPR031481">
    <property type="entry name" value="Glyco_tran_10_N"/>
</dbReference>
<evidence type="ECO:0000256" key="12">
    <source>
        <dbReference type="RuleBase" id="RU003832"/>
    </source>
</evidence>
<sequence>MQDVFLKNYDEANCPYKCVYTDNRTQYETEAAIIIFHIPNVDPNHLPRSNPNRLNAFYVIESPAYNTNYRRLPPNFFNVTVSYRKNTSEIWQENEIFEKMKKKTKLALQVVSHCDTTSQREHYVQKLKKYIKISEYGKCSGNVCNKDECMDAQIDKHLFYLAFENSVCQHYVTEKFWHVKRLIVPIVLSREHVQGLGIPNNAFIAASDFTSPQKLAEHLLYLQQNPKEYLK</sequence>
<dbReference type="PANTHER" id="PTHR48438">
    <property type="entry name" value="ALPHA-(1,3)-FUCOSYLTRANSFERASE C-RELATED"/>
    <property type="match status" value="1"/>
</dbReference>
<dbReference type="SUPFAM" id="SSF53756">
    <property type="entry name" value="UDP-Glycosyltransferase/glycogen phosphorylase"/>
    <property type="match status" value="1"/>
</dbReference>
<evidence type="ECO:0000256" key="2">
    <source>
        <dbReference type="ARBA" id="ARBA00004922"/>
    </source>
</evidence>
<keyword evidence="9 12" id="KW-0333">Golgi apparatus</keyword>
<organism evidence="15 16">
    <name type="scientific">Ditylenchus dipsaci</name>
    <dbReference type="NCBI Taxonomy" id="166011"/>
    <lineage>
        <taxon>Eukaryota</taxon>
        <taxon>Metazoa</taxon>
        <taxon>Ecdysozoa</taxon>
        <taxon>Nematoda</taxon>
        <taxon>Chromadorea</taxon>
        <taxon>Rhabditida</taxon>
        <taxon>Tylenchina</taxon>
        <taxon>Tylenchomorpha</taxon>
        <taxon>Sphaerularioidea</taxon>
        <taxon>Anguinidae</taxon>
        <taxon>Anguininae</taxon>
        <taxon>Ditylenchus</taxon>
    </lineage>
</organism>
<feature type="domain" description="Fucosyltransferase N-terminal" evidence="14">
    <location>
        <begin position="13"/>
        <end position="90"/>
    </location>
</feature>
<evidence type="ECO:0000256" key="3">
    <source>
        <dbReference type="ARBA" id="ARBA00008919"/>
    </source>
</evidence>
<comment type="subcellular location">
    <subcellularLocation>
        <location evidence="1 12">Golgi apparatus</location>
        <location evidence="1 12">Golgi stack membrane</location>
        <topology evidence="1 12">Single-pass type II membrane protein</topology>
    </subcellularLocation>
</comment>
<evidence type="ECO:0000259" key="14">
    <source>
        <dbReference type="Pfam" id="PF17039"/>
    </source>
</evidence>
<evidence type="ECO:0000256" key="5">
    <source>
        <dbReference type="ARBA" id="ARBA00022679"/>
    </source>
</evidence>
<evidence type="ECO:0000256" key="10">
    <source>
        <dbReference type="ARBA" id="ARBA00023136"/>
    </source>
</evidence>
<dbReference type="WBParaSite" id="jg19977">
    <property type="protein sequence ID" value="jg19977"/>
    <property type="gene ID" value="jg19977"/>
</dbReference>
<dbReference type="Pfam" id="PF00852">
    <property type="entry name" value="Glyco_transf_10"/>
    <property type="match status" value="1"/>
</dbReference>
<dbReference type="GO" id="GO:0032580">
    <property type="term" value="C:Golgi cisterna membrane"/>
    <property type="evidence" value="ECO:0007669"/>
    <property type="project" value="UniProtKB-SubCell"/>
</dbReference>
<dbReference type="PANTHER" id="PTHR48438:SF1">
    <property type="entry name" value="ALPHA-(1,3)-FUCOSYLTRANSFERASE C-RELATED"/>
    <property type="match status" value="1"/>
</dbReference>
<dbReference type="InterPro" id="IPR055270">
    <property type="entry name" value="Glyco_tran_10_C"/>
</dbReference>
<comment type="pathway">
    <text evidence="2">Protein modification; protein glycosylation.</text>
</comment>
<keyword evidence="4 12" id="KW-0328">Glycosyltransferase</keyword>
<reference evidence="16" key="1">
    <citation type="submission" date="2022-11" db="UniProtKB">
        <authorList>
            <consortium name="WormBaseParasite"/>
        </authorList>
    </citation>
    <scope>IDENTIFICATION</scope>
</reference>
<dbReference type="InterPro" id="IPR038577">
    <property type="entry name" value="GT10-like_C_sf"/>
</dbReference>
<keyword evidence="6 12" id="KW-0812">Transmembrane</keyword>
<evidence type="ECO:0000256" key="6">
    <source>
        <dbReference type="ARBA" id="ARBA00022692"/>
    </source>
</evidence>
<dbReference type="InterPro" id="IPR001503">
    <property type="entry name" value="Glyco_trans_10"/>
</dbReference>
<evidence type="ECO:0000256" key="4">
    <source>
        <dbReference type="ARBA" id="ARBA00022676"/>
    </source>
</evidence>
<dbReference type="Proteomes" id="UP000887574">
    <property type="component" value="Unplaced"/>
</dbReference>
<keyword evidence="7" id="KW-0735">Signal-anchor</keyword>
<evidence type="ECO:0000256" key="1">
    <source>
        <dbReference type="ARBA" id="ARBA00004447"/>
    </source>
</evidence>
<dbReference type="Pfam" id="PF17039">
    <property type="entry name" value="Glyco_tran_10_N"/>
    <property type="match status" value="1"/>
</dbReference>
<proteinExistence type="inferred from homology"/>
<dbReference type="EC" id="2.4.1.-" evidence="12"/>
<evidence type="ECO:0000259" key="13">
    <source>
        <dbReference type="Pfam" id="PF00852"/>
    </source>
</evidence>
<evidence type="ECO:0000313" key="16">
    <source>
        <dbReference type="WBParaSite" id="jg19977"/>
    </source>
</evidence>
<keyword evidence="10" id="KW-0472">Membrane</keyword>
<accession>A0A915DJ11</accession>
<evidence type="ECO:0000256" key="11">
    <source>
        <dbReference type="ARBA" id="ARBA00023180"/>
    </source>
</evidence>
<protein>
    <recommendedName>
        <fullName evidence="12">Fucosyltransferase</fullName>
        <ecNumber evidence="12">2.4.1.-</ecNumber>
    </recommendedName>
</protein>
<evidence type="ECO:0000256" key="8">
    <source>
        <dbReference type="ARBA" id="ARBA00022989"/>
    </source>
</evidence>
<dbReference type="AlphaFoldDB" id="A0A915DJ11"/>
<comment type="similarity">
    <text evidence="3 12">Belongs to the glycosyltransferase 10 family.</text>
</comment>
<dbReference type="Gene3D" id="3.40.50.11660">
    <property type="entry name" value="Glycosyl transferase family 10, C-terminal domain"/>
    <property type="match status" value="1"/>
</dbReference>
<keyword evidence="5 12" id="KW-0808">Transferase</keyword>
<dbReference type="GO" id="GO:0008417">
    <property type="term" value="F:fucosyltransferase activity"/>
    <property type="evidence" value="ECO:0007669"/>
    <property type="project" value="InterPro"/>
</dbReference>
<feature type="domain" description="Fucosyltransferase C-terminal" evidence="13">
    <location>
        <begin position="101"/>
        <end position="231"/>
    </location>
</feature>
<name>A0A915DJ11_9BILA</name>
<keyword evidence="11" id="KW-0325">Glycoprotein</keyword>
<evidence type="ECO:0000256" key="9">
    <source>
        <dbReference type="ARBA" id="ARBA00023034"/>
    </source>
</evidence>